<feature type="compositionally biased region" description="Basic residues" evidence="1">
    <location>
        <begin position="288"/>
        <end position="309"/>
    </location>
</feature>
<sequence>MRLRLSVQRNNLPASNILWNVPDTNSAQAYTISRLLEDVNQVLPLEAEQWGLEDYTVEVGGFECLHFSSVFQTLKDDDLVSIRPLLTAEVRSRTLCGRLQISGDGRHLLDGVPFGRPLLKKPRRPAIHIPPRKRRRVEDDTDSGANENGDGTAGETTLLQITDGKHEDQLELRKSKVAKKVHFTEPNPLGLDNSGDDDEDEDEDEKFTPSSEEDSIDTSSSEEDFIDTSSSAESVVSADSSDASDSSSSEEDSSSDSSSDIDSSSSDSGEERKRSKMFIKPPGEGSKHTKRRNARRHASAHLRKLKQAGKLKEDASFDHLRAYIKLNGEEPEWDSHPPPSRAMASAKGKIKRLDDEDKDKDKAADVDHSELEKRKQEMLAKFDESSQTEASRTENEDTNTTAEISVARPETPPDIISSKPDPAEAQPTRRLRPDVAAIGRILARQTKNPEKITSKESQIPAVEPEGAEDPDFWKSRVKLSAFECWEEDHELSAPPFPFKQHWDPASQLMREKATKNRKKGKKRKRSPVRESLPSPEEEEEEEEEALVLNYDDSTDTTSKQDSDHTAAIESQLLRDVEVAAKSDLPPLPEDVASLPALQTTDIQVGAVIAFKLWNIDPDTCTPEITDYKTAIVEKEGDSGKGAGQFRLKLAARDVARKKREIMKRGNRVEVVEDASVLEDASVWEGMFNELLEPKLVQAAT</sequence>
<name>A0A2V1E6E7_9PLEO</name>
<dbReference type="AlphaFoldDB" id="A0A2V1E6E7"/>
<keyword evidence="4" id="KW-1185">Reference proteome</keyword>
<organism evidence="3 4">
    <name type="scientific">Periconia macrospinosa</name>
    <dbReference type="NCBI Taxonomy" id="97972"/>
    <lineage>
        <taxon>Eukaryota</taxon>
        <taxon>Fungi</taxon>
        <taxon>Dikarya</taxon>
        <taxon>Ascomycota</taxon>
        <taxon>Pezizomycotina</taxon>
        <taxon>Dothideomycetes</taxon>
        <taxon>Pleosporomycetidae</taxon>
        <taxon>Pleosporales</taxon>
        <taxon>Massarineae</taxon>
        <taxon>Periconiaceae</taxon>
        <taxon>Periconia</taxon>
    </lineage>
</organism>
<feature type="compositionally biased region" description="Basic residues" evidence="1">
    <location>
        <begin position="515"/>
        <end position="526"/>
    </location>
</feature>
<feature type="compositionally biased region" description="Basic and acidic residues" evidence="1">
    <location>
        <begin position="351"/>
        <end position="384"/>
    </location>
</feature>
<gene>
    <name evidence="3" type="ORF">DM02DRAFT_516244</name>
</gene>
<feature type="compositionally biased region" description="Acidic residues" evidence="1">
    <location>
        <begin position="535"/>
        <end position="545"/>
    </location>
</feature>
<reference evidence="3 4" key="1">
    <citation type="journal article" date="2018" name="Sci. Rep.">
        <title>Comparative genomics provides insights into the lifestyle and reveals functional heterogeneity of dark septate endophytic fungi.</title>
        <authorList>
            <person name="Knapp D.G."/>
            <person name="Nemeth J.B."/>
            <person name="Barry K."/>
            <person name="Hainaut M."/>
            <person name="Henrissat B."/>
            <person name="Johnson J."/>
            <person name="Kuo A."/>
            <person name="Lim J.H.P."/>
            <person name="Lipzen A."/>
            <person name="Nolan M."/>
            <person name="Ohm R.A."/>
            <person name="Tamas L."/>
            <person name="Grigoriev I.V."/>
            <person name="Spatafora J.W."/>
            <person name="Nagy L.G."/>
            <person name="Kovacs G.M."/>
        </authorList>
    </citation>
    <scope>NUCLEOTIDE SEQUENCE [LARGE SCALE GENOMIC DNA]</scope>
    <source>
        <strain evidence="3 4">DSE2036</strain>
    </source>
</reference>
<dbReference type="InterPro" id="IPR055781">
    <property type="entry name" value="DUF7357"/>
</dbReference>
<feature type="region of interest" description="Disordered" evidence="1">
    <location>
        <begin position="329"/>
        <end position="470"/>
    </location>
</feature>
<evidence type="ECO:0000313" key="3">
    <source>
        <dbReference type="EMBL" id="PVI05669.1"/>
    </source>
</evidence>
<proteinExistence type="predicted"/>
<dbReference type="STRING" id="97972.A0A2V1E6E7"/>
<feature type="region of interest" description="Disordered" evidence="1">
    <location>
        <begin position="120"/>
        <end position="156"/>
    </location>
</feature>
<feature type="compositionally biased region" description="Low complexity" evidence="1">
    <location>
        <begin position="227"/>
        <end position="247"/>
    </location>
</feature>
<feature type="domain" description="DUF7357" evidence="2">
    <location>
        <begin position="1"/>
        <end position="132"/>
    </location>
</feature>
<feature type="compositionally biased region" description="Acidic residues" evidence="1">
    <location>
        <begin position="194"/>
        <end position="226"/>
    </location>
</feature>
<dbReference type="Proteomes" id="UP000244855">
    <property type="component" value="Unassembled WGS sequence"/>
</dbReference>
<dbReference type="Pfam" id="PF24054">
    <property type="entry name" value="DUF7357"/>
    <property type="match status" value="1"/>
</dbReference>
<accession>A0A2V1E6E7</accession>
<evidence type="ECO:0000259" key="2">
    <source>
        <dbReference type="Pfam" id="PF24054"/>
    </source>
</evidence>
<dbReference type="EMBL" id="KZ805312">
    <property type="protein sequence ID" value="PVI05669.1"/>
    <property type="molecule type" value="Genomic_DNA"/>
</dbReference>
<feature type="compositionally biased region" description="Low complexity" evidence="1">
    <location>
        <begin position="255"/>
        <end position="267"/>
    </location>
</feature>
<feature type="region of interest" description="Disordered" evidence="1">
    <location>
        <begin position="177"/>
        <end position="316"/>
    </location>
</feature>
<protein>
    <recommendedName>
        <fullName evidence="2">DUF7357 domain-containing protein</fullName>
    </recommendedName>
</protein>
<dbReference type="OrthoDB" id="5368821at2759"/>
<evidence type="ECO:0000313" key="4">
    <source>
        <dbReference type="Proteomes" id="UP000244855"/>
    </source>
</evidence>
<feature type="compositionally biased region" description="Basic residues" evidence="1">
    <location>
        <begin position="120"/>
        <end position="135"/>
    </location>
</feature>
<evidence type="ECO:0000256" key="1">
    <source>
        <dbReference type="SAM" id="MobiDB-lite"/>
    </source>
</evidence>
<feature type="region of interest" description="Disordered" evidence="1">
    <location>
        <begin position="492"/>
        <end position="546"/>
    </location>
</feature>